<feature type="transmembrane region" description="Helical" evidence="1">
    <location>
        <begin position="31"/>
        <end position="48"/>
    </location>
</feature>
<dbReference type="EMBL" id="BMDC01000001">
    <property type="protein sequence ID" value="GGH57038.1"/>
    <property type="molecule type" value="Genomic_DNA"/>
</dbReference>
<name>A0A917MQ14_9MICC</name>
<gene>
    <name evidence="2" type="ORF">GCM10007359_01770</name>
</gene>
<evidence type="ECO:0000313" key="3">
    <source>
        <dbReference type="Proteomes" id="UP000600171"/>
    </source>
</evidence>
<keyword evidence="1" id="KW-0812">Transmembrane</keyword>
<keyword evidence="1" id="KW-0472">Membrane</keyword>
<organism evidence="2 3">
    <name type="scientific">Rothia aerolata</name>
    <dbReference type="NCBI Taxonomy" id="1812262"/>
    <lineage>
        <taxon>Bacteria</taxon>
        <taxon>Bacillati</taxon>
        <taxon>Actinomycetota</taxon>
        <taxon>Actinomycetes</taxon>
        <taxon>Micrococcales</taxon>
        <taxon>Micrococcaceae</taxon>
        <taxon>Rothia</taxon>
    </lineage>
</organism>
<evidence type="ECO:0000256" key="1">
    <source>
        <dbReference type="SAM" id="Phobius"/>
    </source>
</evidence>
<comment type="caution">
    <text evidence="2">The sequence shown here is derived from an EMBL/GenBank/DDBJ whole genome shotgun (WGS) entry which is preliminary data.</text>
</comment>
<sequence length="57" mass="6114">MAPETKKKLGMVFLVLTIASLVTAMQNGGYWWLAVAVCSAATLWGIGLRSDSGSKKR</sequence>
<evidence type="ECO:0000313" key="2">
    <source>
        <dbReference type="EMBL" id="GGH57038.1"/>
    </source>
</evidence>
<accession>A0A917MQ14</accession>
<feature type="transmembrane region" description="Helical" evidence="1">
    <location>
        <begin position="9"/>
        <end position="25"/>
    </location>
</feature>
<keyword evidence="3" id="KW-1185">Reference proteome</keyword>
<reference evidence="2 3" key="1">
    <citation type="journal article" date="2014" name="Int. J. Syst. Evol. Microbiol.">
        <title>Complete genome sequence of Corynebacterium casei LMG S-19264T (=DSM 44701T), isolated from a smear-ripened cheese.</title>
        <authorList>
            <consortium name="US DOE Joint Genome Institute (JGI-PGF)"/>
            <person name="Walter F."/>
            <person name="Albersmeier A."/>
            <person name="Kalinowski J."/>
            <person name="Ruckert C."/>
        </authorList>
    </citation>
    <scope>NUCLEOTIDE SEQUENCE [LARGE SCALE GENOMIC DNA]</scope>
    <source>
        <strain evidence="2 3">CCM 8669</strain>
    </source>
</reference>
<proteinExistence type="predicted"/>
<dbReference type="RefSeq" id="WP_188358463.1">
    <property type="nucleotide sequence ID" value="NZ_BMDC01000001.1"/>
</dbReference>
<dbReference type="Proteomes" id="UP000600171">
    <property type="component" value="Unassembled WGS sequence"/>
</dbReference>
<protein>
    <submittedName>
        <fullName evidence="2">Uncharacterized protein</fullName>
    </submittedName>
</protein>
<dbReference type="AlphaFoldDB" id="A0A917MQ14"/>
<keyword evidence="1" id="KW-1133">Transmembrane helix</keyword>